<name>A0ABX8ALD2_9HYPH</name>
<dbReference type="Pfam" id="PF09937">
    <property type="entry name" value="DUF2169"/>
    <property type="match status" value="1"/>
</dbReference>
<proteinExistence type="predicted"/>
<evidence type="ECO:0000259" key="1">
    <source>
        <dbReference type="Pfam" id="PF09937"/>
    </source>
</evidence>
<reference evidence="2 3" key="1">
    <citation type="journal article" date="2021" name="Angew. Chem. Int. Ed. Engl.">
        <title>A novel family of nonribosomal peptides modulate collective behavior in Pseudovibrio bacteria isolated from marine sponges.</title>
        <authorList>
            <person name="Ioca L.P."/>
            <person name="Dai Y."/>
            <person name="Kunakom S."/>
            <person name="Diaz-Espinosa J."/>
            <person name="Krunic A."/>
            <person name="Crnkovic C.M."/>
            <person name="Orjala J."/>
            <person name="Sanchez L.M."/>
            <person name="Ferreira A.G."/>
            <person name="Berlinck R.G.S."/>
            <person name="Eustaquio A.S."/>
        </authorList>
    </citation>
    <scope>NUCLEOTIDE SEQUENCE [LARGE SCALE GENOMIC DNA]</scope>
    <source>
        <strain evidence="2 3">Ab134</strain>
    </source>
</reference>
<dbReference type="EMBL" id="CP074126">
    <property type="protein sequence ID" value="QUS55393.1"/>
    <property type="molecule type" value="Genomic_DNA"/>
</dbReference>
<evidence type="ECO:0000313" key="2">
    <source>
        <dbReference type="EMBL" id="QUS55393.1"/>
    </source>
</evidence>
<evidence type="ECO:0000313" key="3">
    <source>
        <dbReference type="Proteomes" id="UP000680706"/>
    </source>
</evidence>
<dbReference type="InterPro" id="IPR018683">
    <property type="entry name" value="DUF2169"/>
</dbReference>
<dbReference type="RefSeq" id="WP_083646121.1">
    <property type="nucleotide sequence ID" value="NZ_CP074126.1"/>
</dbReference>
<accession>A0ABX8ALD2</accession>
<dbReference type="Proteomes" id="UP000680706">
    <property type="component" value="Chromosome"/>
</dbReference>
<feature type="domain" description="DUF2169" evidence="1">
    <location>
        <begin position="27"/>
        <end position="342"/>
    </location>
</feature>
<protein>
    <submittedName>
        <fullName evidence="2">DUF2169 domain-containing protein</fullName>
    </submittedName>
</protein>
<sequence length="399" mass="45630">MTIQLDNYTPFPNLRYSGTDTDNLEFGVFMVKVAWDLLEDGNCTISAEQEPFVFKDEYYGEVNVTSVRYPSDFVPYKPKTDLVLSATTWAPDGKPASSWLAGVRFTSTDGIVSEKVLRVFGPRFWIPKWKRSLTEEEKLNWREYKNLFLGWELSEAKPITKLPIRYEFAYGGELSKDADADGVPIREAFESNPVGRGYIDPHWSDHTAPVPAPQIEDPDDPITDPYRQYAPQGFGPIPPAWLPRRPLGGTYDEAWIASGGDCWPEDYDFEFHNSCSPGLRAQGHIHGDLKIELVNLHPRKQNWRIDFKDMSPVCFLEHENLDPKFLRMNLDSLFLEVDEENLDDPRAFCTWRLLFHPTETLGIKLFLPEDDLSQEHLEAIELPPTPADVCVAMPQNIGE</sequence>
<gene>
    <name evidence="2" type="ORF">KGB56_19010</name>
</gene>
<keyword evidence="3" id="KW-1185">Reference proteome</keyword>
<organism evidence="2 3">
    <name type="scientific">Pseudovibrio brasiliensis</name>
    <dbReference type="NCBI Taxonomy" id="1898042"/>
    <lineage>
        <taxon>Bacteria</taxon>
        <taxon>Pseudomonadati</taxon>
        <taxon>Pseudomonadota</taxon>
        <taxon>Alphaproteobacteria</taxon>
        <taxon>Hyphomicrobiales</taxon>
        <taxon>Stappiaceae</taxon>
        <taxon>Pseudovibrio</taxon>
    </lineage>
</organism>